<evidence type="ECO:0000313" key="2">
    <source>
        <dbReference type="Proteomes" id="UP000005408"/>
    </source>
</evidence>
<reference evidence="1" key="1">
    <citation type="submission" date="2022-08" db="UniProtKB">
        <authorList>
            <consortium name="EnsemblMetazoa"/>
        </authorList>
    </citation>
    <scope>IDENTIFICATION</scope>
    <source>
        <strain evidence="1">05x7-T-G4-1.051#20</strain>
    </source>
</reference>
<protein>
    <submittedName>
        <fullName evidence="1">Uncharacterized protein</fullName>
    </submittedName>
</protein>
<evidence type="ECO:0000313" key="1">
    <source>
        <dbReference type="EnsemblMetazoa" id="G13008.1:cds"/>
    </source>
</evidence>
<name>A0A8W8I9E5_MAGGI</name>
<organism evidence="1 2">
    <name type="scientific">Magallana gigas</name>
    <name type="common">Pacific oyster</name>
    <name type="synonym">Crassostrea gigas</name>
    <dbReference type="NCBI Taxonomy" id="29159"/>
    <lineage>
        <taxon>Eukaryota</taxon>
        <taxon>Metazoa</taxon>
        <taxon>Spiralia</taxon>
        <taxon>Lophotrochozoa</taxon>
        <taxon>Mollusca</taxon>
        <taxon>Bivalvia</taxon>
        <taxon>Autobranchia</taxon>
        <taxon>Pteriomorphia</taxon>
        <taxon>Ostreida</taxon>
        <taxon>Ostreoidea</taxon>
        <taxon>Ostreidae</taxon>
        <taxon>Magallana</taxon>
    </lineage>
</organism>
<dbReference type="AlphaFoldDB" id="A0A8W8I9E5"/>
<proteinExistence type="predicted"/>
<sequence length="67" mass="7701">MIYFQRENVRHKKVAKTIKNLKNLKKINAENVGVQDYLPGWATNAYFDSLHGKKASEVKGQKLALKK</sequence>
<dbReference type="EnsemblMetazoa" id="G13008.1">
    <property type="protein sequence ID" value="G13008.1:cds"/>
    <property type="gene ID" value="G13008"/>
</dbReference>
<accession>A0A8W8I9E5</accession>
<dbReference type="Proteomes" id="UP000005408">
    <property type="component" value="Unassembled WGS sequence"/>
</dbReference>
<keyword evidence="2" id="KW-1185">Reference proteome</keyword>